<evidence type="ECO:0000313" key="2">
    <source>
        <dbReference type="Proteomes" id="UP000054630"/>
    </source>
</evidence>
<proteinExistence type="predicted"/>
<dbReference type="Proteomes" id="UP000054630">
    <property type="component" value="Unassembled WGS sequence"/>
</dbReference>
<evidence type="ECO:0000313" key="1">
    <source>
        <dbReference type="EMBL" id="KRX22518.1"/>
    </source>
</evidence>
<dbReference type="STRING" id="6336.A0A0V0S6X4"/>
<dbReference type="AlphaFoldDB" id="A0A0V0S6X4"/>
<gene>
    <name evidence="1" type="ORF">T07_3888</name>
</gene>
<name>A0A0V0S6X4_9BILA</name>
<dbReference type="EMBL" id="JYDL01000031">
    <property type="protein sequence ID" value="KRX22518.1"/>
    <property type="molecule type" value="Genomic_DNA"/>
</dbReference>
<keyword evidence="2" id="KW-1185">Reference proteome</keyword>
<protein>
    <submittedName>
        <fullName evidence="1">Uncharacterized protein</fullName>
    </submittedName>
</protein>
<organism evidence="1 2">
    <name type="scientific">Trichinella nelsoni</name>
    <dbReference type="NCBI Taxonomy" id="6336"/>
    <lineage>
        <taxon>Eukaryota</taxon>
        <taxon>Metazoa</taxon>
        <taxon>Ecdysozoa</taxon>
        <taxon>Nematoda</taxon>
        <taxon>Enoplea</taxon>
        <taxon>Dorylaimia</taxon>
        <taxon>Trichinellida</taxon>
        <taxon>Trichinellidae</taxon>
        <taxon>Trichinella</taxon>
    </lineage>
</organism>
<accession>A0A0V0S6X4</accession>
<dbReference type="OrthoDB" id="10304360at2759"/>
<reference evidence="1 2" key="1">
    <citation type="submission" date="2015-01" db="EMBL/GenBank/DDBJ databases">
        <title>Evolution of Trichinella species and genotypes.</title>
        <authorList>
            <person name="Korhonen P.K."/>
            <person name="Edoardo P."/>
            <person name="Giuseppe L.R."/>
            <person name="Gasser R.B."/>
        </authorList>
    </citation>
    <scope>NUCLEOTIDE SEQUENCE [LARGE SCALE GENOMIC DNA]</scope>
    <source>
        <strain evidence="1">ISS37</strain>
    </source>
</reference>
<sequence length="262" mass="28826">MPCTCRPSIFWTERTSLAATRAPMSSSLGRVNLRIGATRVFDVTKFTTVWWFVVSIRMYATAPYAFSDASQNAWISKRVTWPRATGTSARGRRIFDRCGSSCFQRLHCSITSCGNGSSHDVPRCHRVWRNIFARTVNGAKHPTGSKTRNAVLNNDRFDSPPGLFTIAGGEKVKTSPRRSHCIPSVFQRWLLLEVDLSSSGTDVSTSGSLLAHLCKWKPPLANSARNSPASSLASSIVSHDVARSSTYMFSKISVAARSASCW</sequence>
<comment type="caution">
    <text evidence="1">The sequence shown here is derived from an EMBL/GenBank/DDBJ whole genome shotgun (WGS) entry which is preliminary data.</text>
</comment>